<organism evidence="4 5">
    <name type="scientific">Molorchus minor</name>
    <dbReference type="NCBI Taxonomy" id="1323400"/>
    <lineage>
        <taxon>Eukaryota</taxon>
        <taxon>Metazoa</taxon>
        <taxon>Ecdysozoa</taxon>
        <taxon>Arthropoda</taxon>
        <taxon>Hexapoda</taxon>
        <taxon>Insecta</taxon>
        <taxon>Pterygota</taxon>
        <taxon>Neoptera</taxon>
        <taxon>Endopterygota</taxon>
        <taxon>Coleoptera</taxon>
        <taxon>Polyphaga</taxon>
        <taxon>Cucujiformia</taxon>
        <taxon>Chrysomeloidea</taxon>
        <taxon>Cerambycidae</taxon>
        <taxon>Lamiinae</taxon>
        <taxon>Monochamini</taxon>
        <taxon>Molorchus</taxon>
    </lineage>
</organism>
<dbReference type="InterPro" id="IPR002172">
    <property type="entry name" value="LDrepeatLR_classA_rpt"/>
</dbReference>
<dbReference type="SUPFAM" id="SSF57424">
    <property type="entry name" value="LDL receptor-like module"/>
    <property type="match status" value="1"/>
</dbReference>
<gene>
    <name evidence="4" type="ORF">NQ317_019498</name>
</gene>
<evidence type="ECO:0000259" key="3">
    <source>
        <dbReference type="Pfam" id="PF25090"/>
    </source>
</evidence>
<dbReference type="EMBL" id="JAPWTJ010000923">
    <property type="protein sequence ID" value="KAJ8974831.1"/>
    <property type="molecule type" value="Genomic_DNA"/>
</dbReference>
<evidence type="ECO:0000256" key="2">
    <source>
        <dbReference type="PROSITE-ProRule" id="PRU00124"/>
    </source>
</evidence>
<accession>A0ABQ9JA28</accession>
<dbReference type="InterPro" id="IPR056707">
    <property type="entry name" value="DUF7805"/>
</dbReference>
<dbReference type="InterPro" id="IPR036055">
    <property type="entry name" value="LDL_receptor-like_sf"/>
</dbReference>
<dbReference type="Gene3D" id="2.40.128.620">
    <property type="match status" value="1"/>
</dbReference>
<evidence type="ECO:0000256" key="1">
    <source>
        <dbReference type="ARBA" id="ARBA00023157"/>
    </source>
</evidence>
<feature type="domain" description="DUF7805" evidence="3">
    <location>
        <begin position="4"/>
        <end position="140"/>
    </location>
</feature>
<sequence length="298" mass="33592">MVTANCEFSPRVIIPRPNKYLYVKISGGIVKHSSRLANGTFRTVSTGLRCETSNRIRVHTALYSALICPYEKSSRQHLVEVFSEGWNIKKSPDHAVGQMALDRIEIDRLGKELPRTIVVEFYGKQTGEYSVMWLELSRRSRMFLLIENYPDSKDGKFTINKNMSETQKKLSRIDSAAWEIRRDVPPNGMGLFMMKPDECQYRCPELDACINATVWCDGIEDCPSGVDEALTHCSLLFQLPQCIFFSELWVLLFQVTCFSGVSGSTIRDNYEDACPKPRRAKLGGGGAVIDPGNLINST</sequence>
<keyword evidence="5" id="KW-1185">Reference proteome</keyword>
<dbReference type="PANTHER" id="PTHR47537">
    <property type="entry name" value="CUBILIN"/>
    <property type="match status" value="1"/>
</dbReference>
<dbReference type="Pfam" id="PF25090">
    <property type="entry name" value="DUF7805"/>
    <property type="match status" value="1"/>
</dbReference>
<reference evidence="4" key="1">
    <citation type="journal article" date="2023" name="Insect Mol. Biol.">
        <title>Genome sequencing provides insights into the evolution of gene families encoding plant cell wall-degrading enzymes in longhorned beetles.</title>
        <authorList>
            <person name="Shin N.R."/>
            <person name="Okamura Y."/>
            <person name="Kirsch R."/>
            <person name="Pauchet Y."/>
        </authorList>
    </citation>
    <scope>NUCLEOTIDE SEQUENCE</scope>
    <source>
        <strain evidence="4">MMC_N1</strain>
    </source>
</reference>
<evidence type="ECO:0000313" key="5">
    <source>
        <dbReference type="Proteomes" id="UP001162164"/>
    </source>
</evidence>
<keyword evidence="1" id="KW-1015">Disulfide bond</keyword>
<dbReference type="PROSITE" id="PS50068">
    <property type="entry name" value="LDLRA_2"/>
    <property type="match status" value="1"/>
</dbReference>
<dbReference type="Proteomes" id="UP001162164">
    <property type="component" value="Unassembled WGS sequence"/>
</dbReference>
<comment type="caution">
    <text evidence="4">The sequence shown here is derived from an EMBL/GenBank/DDBJ whole genome shotgun (WGS) entry which is preliminary data.</text>
</comment>
<name>A0ABQ9JA28_9CUCU</name>
<dbReference type="InterPro" id="IPR053207">
    <property type="entry name" value="Non-NMDA_GluR_Accessory"/>
</dbReference>
<evidence type="ECO:0000313" key="4">
    <source>
        <dbReference type="EMBL" id="KAJ8974831.1"/>
    </source>
</evidence>
<comment type="caution">
    <text evidence="2">Lacks conserved residue(s) required for the propagation of feature annotation.</text>
</comment>
<dbReference type="PANTHER" id="PTHR47537:SF4">
    <property type="entry name" value="GH12701P"/>
    <property type="match status" value="1"/>
</dbReference>
<protein>
    <recommendedName>
        <fullName evidence="3">DUF7805 domain-containing protein</fullName>
    </recommendedName>
</protein>
<proteinExistence type="predicted"/>